<organism evidence="2 3">
    <name type="scientific">Chryseobacterium salivictor</name>
    <dbReference type="NCBI Taxonomy" id="2547600"/>
    <lineage>
        <taxon>Bacteria</taxon>
        <taxon>Pseudomonadati</taxon>
        <taxon>Bacteroidota</taxon>
        <taxon>Flavobacteriia</taxon>
        <taxon>Flavobacteriales</taxon>
        <taxon>Weeksellaceae</taxon>
        <taxon>Chryseobacterium group</taxon>
        <taxon>Chryseobacterium</taxon>
    </lineage>
</organism>
<dbReference type="SUPFAM" id="SSF51182">
    <property type="entry name" value="RmlC-like cupins"/>
    <property type="match status" value="1"/>
</dbReference>
<evidence type="ECO:0000259" key="1">
    <source>
        <dbReference type="Pfam" id="PF05523"/>
    </source>
</evidence>
<sequence length="140" mass="16046">MILMEPRLIKGSCHQDHRGTICFNNEFNALGIKRMYTIQNAETHFVRAWQGHQTEQRWFSAVAGSFIIKLIKIDSWENPAKDLPLVELVLKSESLDVLHVPAGYISSIQSLEADSKLLVFADYILGEIADEYRFPADYFN</sequence>
<gene>
    <name evidence="2" type="ORF">NBC122_02872</name>
</gene>
<reference evidence="2 3" key="1">
    <citation type="submission" date="2019-03" db="EMBL/GenBank/DDBJ databases">
        <authorList>
            <person name="Kim H."/>
            <person name="Yu S.-M."/>
        </authorList>
    </citation>
    <scope>NUCLEOTIDE SEQUENCE [LARGE SCALE GENOMIC DNA]</scope>
    <source>
        <strain evidence="2 3">NBC122</strain>
    </source>
</reference>
<dbReference type="InterPro" id="IPR011051">
    <property type="entry name" value="RmlC_Cupin_sf"/>
</dbReference>
<evidence type="ECO:0000313" key="2">
    <source>
        <dbReference type="EMBL" id="QBO59672.1"/>
    </source>
</evidence>
<dbReference type="Proteomes" id="UP000294419">
    <property type="component" value="Chromosome"/>
</dbReference>
<feature type="domain" description="Sugar 3,4-ketoisomerase QdtA cupin" evidence="1">
    <location>
        <begin position="8"/>
        <end position="124"/>
    </location>
</feature>
<dbReference type="KEGG" id="csal:NBC122_02872"/>
<dbReference type="InterPro" id="IPR008894">
    <property type="entry name" value="QdtA_cupin_dom"/>
</dbReference>
<keyword evidence="3" id="KW-1185">Reference proteome</keyword>
<dbReference type="AlphaFoldDB" id="A0A4P6ZJ73"/>
<dbReference type="InterPro" id="IPR014710">
    <property type="entry name" value="RmlC-like_jellyroll"/>
</dbReference>
<dbReference type="EMBL" id="CP037954">
    <property type="protein sequence ID" value="QBO59672.1"/>
    <property type="molecule type" value="Genomic_DNA"/>
</dbReference>
<evidence type="ECO:0000313" key="3">
    <source>
        <dbReference type="Proteomes" id="UP000294419"/>
    </source>
</evidence>
<name>A0A4P6ZJ73_9FLAO</name>
<proteinExistence type="predicted"/>
<protein>
    <recommendedName>
        <fullName evidence="1">Sugar 3,4-ketoisomerase QdtA cupin domain-containing protein</fullName>
    </recommendedName>
</protein>
<dbReference type="Pfam" id="PF05523">
    <property type="entry name" value="FdtA"/>
    <property type="match status" value="1"/>
</dbReference>
<accession>A0A4P6ZJ73</accession>
<dbReference type="Gene3D" id="2.60.120.10">
    <property type="entry name" value="Jelly Rolls"/>
    <property type="match status" value="1"/>
</dbReference>